<dbReference type="Gene3D" id="2.30.120.10">
    <property type="match status" value="1"/>
</dbReference>
<keyword evidence="2" id="KW-0378">Hydrolase</keyword>
<dbReference type="PANTHER" id="PTHR34218:SF4">
    <property type="entry name" value="ACYL-HOMOSERINE LACTONE ACYLASE QUIP"/>
    <property type="match status" value="1"/>
</dbReference>
<dbReference type="InterPro" id="IPR002692">
    <property type="entry name" value="S45"/>
</dbReference>
<dbReference type="EMBL" id="JACSQF010000001">
    <property type="protein sequence ID" value="MBD7979479.1"/>
    <property type="molecule type" value="Genomic_DNA"/>
</dbReference>
<evidence type="ECO:0000256" key="4">
    <source>
        <dbReference type="SAM" id="Phobius"/>
    </source>
</evidence>
<reference evidence="5 6" key="1">
    <citation type="submission" date="2020-08" db="EMBL/GenBank/DDBJ databases">
        <title>A Genomic Blueprint of the Chicken Gut Microbiome.</title>
        <authorList>
            <person name="Gilroy R."/>
            <person name="Ravi A."/>
            <person name="Getino M."/>
            <person name="Pursley I."/>
            <person name="Horton D.L."/>
            <person name="Alikhan N.-F."/>
            <person name="Baker D."/>
            <person name="Gharbi K."/>
            <person name="Hall N."/>
            <person name="Watson M."/>
            <person name="Adriaenssens E.M."/>
            <person name="Foster-Nyarko E."/>
            <person name="Jarju S."/>
            <person name="Secka A."/>
            <person name="Antonio M."/>
            <person name="Oren A."/>
            <person name="Chaudhuri R."/>
            <person name="La Ragione R.M."/>
            <person name="Hildebrand F."/>
            <person name="Pallen M.J."/>
        </authorList>
    </citation>
    <scope>NUCLEOTIDE SEQUENCE [LARGE SCALE GENOMIC DNA]</scope>
    <source>
        <strain evidence="5 6">Sa2CUA9</strain>
    </source>
</reference>
<evidence type="ECO:0000256" key="2">
    <source>
        <dbReference type="ARBA" id="ARBA00022801"/>
    </source>
</evidence>
<dbReference type="Gene3D" id="1.10.439.10">
    <property type="entry name" value="Penicillin Amidohydrolase, domain 1"/>
    <property type="match status" value="1"/>
</dbReference>
<dbReference type="Pfam" id="PF01804">
    <property type="entry name" value="Penicil_amidase"/>
    <property type="match status" value="1"/>
</dbReference>
<organism evidence="5 6">
    <name type="scientific">Oerskovia merdavium</name>
    <dbReference type="NCBI Taxonomy" id="2762227"/>
    <lineage>
        <taxon>Bacteria</taxon>
        <taxon>Bacillati</taxon>
        <taxon>Actinomycetota</taxon>
        <taxon>Actinomycetes</taxon>
        <taxon>Micrococcales</taxon>
        <taxon>Cellulomonadaceae</taxon>
        <taxon>Oerskovia</taxon>
    </lineage>
</organism>
<dbReference type="InterPro" id="IPR029055">
    <property type="entry name" value="Ntn_hydrolases_N"/>
</dbReference>
<comment type="similarity">
    <text evidence="1">Belongs to the peptidase S45 family.</text>
</comment>
<dbReference type="CDD" id="cd03747">
    <property type="entry name" value="Ntn_PGA_like"/>
    <property type="match status" value="1"/>
</dbReference>
<keyword evidence="4" id="KW-0472">Membrane</keyword>
<dbReference type="InterPro" id="IPR014395">
    <property type="entry name" value="Pen/GL7ACA/AHL_acylase"/>
</dbReference>
<dbReference type="Gene3D" id="3.60.20.10">
    <property type="entry name" value="Glutamine Phosphoribosylpyrophosphate, subunit 1, domain 1"/>
    <property type="match status" value="1"/>
</dbReference>
<dbReference type="InterPro" id="IPR023343">
    <property type="entry name" value="Penicillin_amidase_dom1"/>
</dbReference>
<keyword evidence="4" id="KW-1133">Transmembrane helix</keyword>
<name>A0ABR8TUN0_9CELL</name>
<evidence type="ECO:0000256" key="3">
    <source>
        <dbReference type="ARBA" id="ARBA00023145"/>
    </source>
</evidence>
<dbReference type="PANTHER" id="PTHR34218">
    <property type="entry name" value="PEPTIDASE S45 PENICILLIN AMIDASE"/>
    <property type="match status" value="1"/>
</dbReference>
<feature type="transmembrane region" description="Helical" evidence="4">
    <location>
        <begin position="12"/>
        <end position="33"/>
    </location>
</feature>
<proteinExistence type="inferred from homology"/>
<dbReference type="InterPro" id="IPR043147">
    <property type="entry name" value="Penicillin_amidase_A-knob"/>
</dbReference>
<dbReference type="InterPro" id="IPR043146">
    <property type="entry name" value="Penicillin_amidase_N_B-knob"/>
</dbReference>
<gene>
    <name evidence="5" type="ORF">H9641_01925</name>
</gene>
<keyword evidence="3" id="KW-0865">Zymogen</keyword>
<keyword evidence="4" id="KW-0812">Transmembrane</keyword>
<sequence length="882" mass="95793">MSRRGGSRARRATIAIAALLVVLLVGVSIFTFVTVRRPLPQTDGTLTVPGLDGEVSVLRDAQGVPQIYADTPEDLFRAQGYVQAQDRFFEMDYRRHVTSGRLAELVGDSKEAIDADKVTRTFGWRLVAEEEWKIIAPETKAYLQAYADGVNAYLEDRDPSEIALEYTVLGTSVSVADPEPWDPIDSLAWLKAMAWDLRGNYDDELERAIAYGSFAGTATGTEDPARVAQDVARVATLFPAYVSDTNLPVLDPAEVPTATAPAEVDVEDVEQTSYMPTLAGSELQSAVGAADRALAAVPVLVGRGEGTGSNSWAVSGEHTESGKPLLANDPHLALQAPGVWAQVGLHCNTLSSSCGFDVAGFSFAGFPGVIIGHNADVAWGLTNMGADVTDFFIERVRDETYLRGDDWVPLETRTETIKVNGGQDVELEVSSTLHGPIVSTVLPLDRVAEAPTEGTPLGDYEVALQWTALEPGRTADAVFAFDLAASADDMREAAALFEVPAQNVVFATTDGHIGYQAPGKIPVRQVVEGPVPSDGTWPRPGWDERFDWTGYVPAKQMPGVVDPEEGFIVAANQAVLPAGTTPFLTTDWDYGYRSQRIRTLLQSEIDSGRKIDVEMMNTIQNDDWSPFADALLPSLLDQDIENSKGVRNDFAAEGQDLLTDWDRSMDMDSAAAAYFAAVWRNLLEITFWDDLPEDIRPAGGSRWLAVVQNMLLDETNAFWDDRQTVSVVETRDEVLNQALVSARLDLTTELSKKTTDWEWGKLHTLSLGHLVLDNDAVPGFVRSYMNPRTVSMPGGSSIVNATSWDAASGNFEVTSGPSMRMVVDLDDLDSSTWVTVTGASGHPASKHYEDQLGTWAAGETYAWPFSVSAVAAQTKDELRLVP</sequence>
<dbReference type="Proteomes" id="UP000655570">
    <property type="component" value="Unassembled WGS sequence"/>
</dbReference>
<keyword evidence="6" id="KW-1185">Reference proteome</keyword>
<dbReference type="Gene3D" id="1.10.1400.10">
    <property type="match status" value="1"/>
</dbReference>
<protein>
    <submittedName>
        <fullName evidence="5">Penicillin acylase family protein</fullName>
    </submittedName>
</protein>
<comment type="caution">
    <text evidence="5">The sequence shown here is derived from an EMBL/GenBank/DDBJ whole genome shotgun (WGS) entry which is preliminary data.</text>
</comment>
<dbReference type="PIRSF" id="PIRSF001227">
    <property type="entry name" value="Pen_acylase"/>
    <property type="match status" value="1"/>
</dbReference>
<dbReference type="SUPFAM" id="SSF56235">
    <property type="entry name" value="N-terminal nucleophile aminohydrolases (Ntn hydrolases)"/>
    <property type="match status" value="1"/>
</dbReference>
<accession>A0ABR8TUN0</accession>
<evidence type="ECO:0000256" key="1">
    <source>
        <dbReference type="ARBA" id="ARBA00006586"/>
    </source>
</evidence>
<evidence type="ECO:0000313" key="6">
    <source>
        <dbReference type="Proteomes" id="UP000655570"/>
    </source>
</evidence>
<evidence type="ECO:0000313" key="5">
    <source>
        <dbReference type="EMBL" id="MBD7979479.1"/>
    </source>
</evidence>